<dbReference type="AlphaFoldDB" id="A0A846MN94"/>
<evidence type="ECO:0000313" key="5">
    <source>
        <dbReference type="EMBL" id="NIK73023.1"/>
    </source>
</evidence>
<feature type="domain" description="HTH asnC-type" evidence="4">
    <location>
        <begin position="6"/>
        <end position="67"/>
    </location>
</feature>
<keyword evidence="1" id="KW-0805">Transcription regulation</keyword>
<accession>A0A846MN94</accession>
<dbReference type="SMART" id="SM00344">
    <property type="entry name" value="HTH_ASNC"/>
    <property type="match status" value="1"/>
</dbReference>
<dbReference type="GO" id="GO:0006355">
    <property type="term" value="P:regulation of DNA-templated transcription"/>
    <property type="evidence" value="ECO:0007669"/>
    <property type="project" value="UniProtKB-ARBA"/>
</dbReference>
<keyword evidence="2" id="KW-0238">DNA-binding</keyword>
<dbReference type="SUPFAM" id="SSF54909">
    <property type="entry name" value="Dimeric alpha+beta barrel"/>
    <property type="match status" value="1"/>
</dbReference>
<dbReference type="InterPro" id="IPR011991">
    <property type="entry name" value="ArsR-like_HTH"/>
</dbReference>
<evidence type="ECO:0000256" key="2">
    <source>
        <dbReference type="ARBA" id="ARBA00023125"/>
    </source>
</evidence>
<dbReference type="InterPro" id="IPR019888">
    <property type="entry name" value="Tscrpt_reg_AsnC-like"/>
</dbReference>
<dbReference type="PROSITE" id="PS50956">
    <property type="entry name" value="HTH_ASNC_2"/>
    <property type="match status" value="1"/>
</dbReference>
<dbReference type="RefSeq" id="WP_166918305.1">
    <property type="nucleotide sequence ID" value="NZ_JAASRN010000001.1"/>
</dbReference>
<dbReference type="Proteomes" id="UP000537126">
    <property type="component" value="Unassembled WGS sequence"/>
</dbReference>
<name>A0A846MN94_9BACT</name>
<evidence type="ECO:0000256" key="3">
    <source>
        <dbReference type="ARBA" id="ARBA00023163"/>
    </source>
</evidence>
<dbReference type="PANTHER" id="PTHR30154">
    <property type="entry name" value="LEUCINE-RESPONSIVE REGULATORY PROTEIN"/>
    <property type="match status" value="1"/>
</dbReference>
<dbReference type="Gene3D" id="3.30.70.920">
    <property type="match status" value="1"/>
</dbReference>
<dbReference type="SUPFAM" id="SSF46785">
    <property type="entry name" value="Winged helix' DNA-binding domain"/>
    <property type="match status" value="1"/>
</dbReference>
<dbReference type="Gene3D" id="1.10.10.10">
    <property type="entry name" value="Winged helix-like DNA-binding domain superfamily/Winged helix DNA-binding domain"/>
    <property type="match status" value="1"/>
</dbReference>
<dbReference type="EMBL" id="JAASRN010000001">
    <property type="protein sequence ID" value="NIK73023.1"/>
    <property type="molecule type" value="Genomic_DNA"/>
</dbReference>
<dbReference type="GO" id="GO:0005829">
    <property type="term" value="C:cytosol"/>
    <property type="evidence" value="ECO:0007669"/>
    <property type="project" value="TreeGrafter"/>
</dbReference>
<dbReference type="Pfam" id="PF13412">
    <property type="entry name" value="HTH_24"/>
    <property type="match status" value="1"/>
</dbReference>
<dbReference type="PANTHER" id="PTHR30154:SF34">
    <property type="entry name" value="TRANSCRIPTIONAL REGULATOR AZLB"/>
    <property type="match status" value="1"/>
</dbReference>
<evidence type="ECO:0000256" key="1">
    <source>
        <dbReference type="ARBA" id="ARBA00023015"/>
    </source>
</evidence>
<keyword evidence="6" id="KW-1185">Reference proteome</keyword>
<reference evidence="5 6" key="1">
    <citation type="submission" date="2020-03" db="EMBL/GenBank/DDBJ databases">
        <title>Genomic Encyclopedia of Type Strains, Phase IV (KMG-IV): sequencing the most valuable type-strain genomes for metagenomic binning, comparative biology and taxonomic classification.</title>
        <authorList>
            <person name="Goeker M."/>
        </authorList>
    </citation>
    <scope>NUCLEOTIDE SEQUENCE [LARGE SCALE GENOMIC DNA]</scope>
    <source>
        <strain evidence="5 6">DSM 5718</strain>
    </source>
</reference>
<dbReference type="GO" id="GO:0043565">
    <property type="term" value="F:sequence-specific DNA binding"/>
    <property type="evidence" value="ECO:0007669"/>
    <property type="project" value="InterPro"/>
</dbReference>
<evidence type="ECO:0000259" key="4">
    <source>
        <dbReference type="PROSITE" id="PS50956"/>
    </source>
</evidence>
<dbReference type="InterPro" id="IPR036390">
    <property type="entry name" value="WH_DNA-bd_sf"/>
</dbReference>
<evidence type="ECO:0000313" key="6">
    <source>
        <dbReference type="Proteomes" id="UP000537126"/>
    </source>
</evidence>
<dbReference type="InterPro" id="IPR011008">
    <property type="entry name" value="Dimeric_a/b-barrel"/>
</dbReference>
<dbReference type="GO" id="GO:0043200">
    <property type="term" value="P:response to amino acid"/>
    <property type="evidence" value="ECO:0007669"/>
    <property type="project" value="TreeGrafter"/>
</dbReference>
<dbReference type="InterPro" id="IPR019887">
    <property type="entry name" value="Tscrpt_reg_AsnC/Lrp_C"/>
</dbReference>
<proteinExistence type="predicted"/>
<sequence length="155" mass="17727">MKKYSIDEVDRAILNLLLQNSDLSYQEIAERVFISPGTVHLRIKKMKQAGIILGSRLQIAENLLGFDITCFIGIFLEKSAYYETVADALEAMPEVVEVHYTTGAYSIFLKAICRDTAHLRTFLHDRLQKLPGVQRTETLISLEERFNRPHLLSDN</sequence>
<organism evidence="5 6">
    <name type="scientific">Thermonema lapsum</name>
    <dbReference type="NCBI Taxonomy" id="28195"/>
    <lineage>
        <taxon>Bacteria</taxon>
        <taxon>Pseudomonadati</taxon>
        <taxon>Bacteroidota</taxon>
        <taxon>Cytophagia</taxon>
        <taxon>Cytophagales</taxon>
        <taxon>Thermonemataceae</taxon>
        <taxon>Thermonema</taxon>
    </lineage>
</organism>
<keyword evidence="3" id="KW-0804">Transcription</keyword>
<dbReference type="CDD" id="cd00090">
    <property type="entry name" value="HTH_ARSR"/>
    <property type="match status" value="1"/>
</dbReference>
<dbReference type="InterPro" id="IPR036388">
    <property type="entry name" value="WH-like_DNA-bd_sf"/>
</dbReference>
<dbReference type="Pfam" id="PF01037">
    <property type="entry name" value="AsnC_trans_reg"/>
    <property type="match status" value="1"/>
</dbReference>
<comment type="caution">
    <text evidence="5">The sequence shown here is derived from an EMBL/GenBank/DDBJ whole genome shotgun (WGS) entry which is preliminary data.</text>
</comment>
<protein>
    <submittedName>
        <fullName evidence="5">Lrp/AsnC family transcriptional regulator for asnA, asnC and gidA</fullName>
    </submittedName>
</protein>
<dbReference type="InterPro" id="IPR000485">
    <property type="entry name" value="AsnC-type_HTH_dom"/>
</dbReference>
<gene>
    <name evidence="5" type="ORF">FHS56_000509</name>
</gene>
<dbReference type="PRINTS" id="PR00033">
    <property type="entry name" value="HTHASNC"/>
</dbReference>